<gene>
    <name evidence="1" type="ORF">BS50DRAFT_575287</name>
</gene>
<name>A0A2T2NIG8_CORCC</name>
<evidence type="ECO:0000313" key="2">
    <source>
        <dbReference type="Proteomes" id="UP000240883"/>
    </source>
</evidence>
<dbReference type="AlphaFoldDB" id="A0A2T2NIG8"/>
<sequence>MDKFKNAFNNFTTKIKQHHDQWQNDGTSASNHMDGAQPSIGRIAWPPQLIAPPRILGEVTDVSERKCPRDIGRSVQLGGHTYYMFGDTFCFDDDEEFRGVTNNCIALVPSLDDPTKSKWLTPDAKVPEFVPLSDEEREYGRHHEEIGENKRYVNWAFGGIIERPGSDGREGWLIYDTVEIHGATPVKQCGVGVAKATVTDTDSGHIQCERAGPFPAFDPDGPLWGNMSNIAAPDGWTYLLSGKELDNYMARIRTDADFGDPSNFQFLKKGGEWVSSYHAPYGPFGELAHDILHGQGQGAIVYMPEYAPEGKPFMWFGCEKFPTSKLWIGAAERPEGPWELHTVGDMPKILGDQSKTRYCIYPHIWGGSPDRGEILISWSDDGVMGGKVGMAVFPFATA</sequence>
<dbReference type="EMBL" id="KZ678137">
    <property type="protein sequence ID" value="PSN65232.1"/>
    <property type="molecule type" value="Genomic_DNA"/>
</dbReference>
<dbReference type="OrthoDB" id="2583188at2759"/>
<evidence type="ECO:0008006" key="3">
    <source>
        <dbReference type="Google" id="ProtNLM"/>
    </source>
</evidence>
<keyword evidence="2" id="KW-1185">Reference proteome</keyword>
<accession>A0A2T2NIG8</accession>
<organism evidence="1 2">
    <name type="scientific">Corynespora cassiicola Philippines</name>
    <dbReference type="NCBI Taxonomy" id="1448308"/>
    <lineage>
        <taxon>Eukaryota</taxon>
        <taxon>Fungi</taxon>
        <taxon>Dikarya</taxon>
        <taxon>Ascomycota</taxon>
        <taxon>Pezizomycotina</taxon>
        <taxon>Dothideomycetes</taxon>
        <taxon>Pleosporomycetidae</taxon>
        <taxon>Pleosporales</taxon>
        <taxon>Corynesporascaceae</taxon>
        <taxon>Corynespora</taxon>
    </lineage>
</organism>
<protein>
    <recommendedName>
        <fullName evidence="3">DUF4185 domain-containing protein</fullName>
    </recommendedName>
</protein>
<reference evidence="1 2" key="1">
    <citation type="journal article" date="2018" name="Front. Microbiol.">
        <title>Genome-Wide Analysis of Corynespora cassiicola Leaf Fall Disease Putative Effectors.</title>
        <authorList>
            <person name="Lopez D."/>
            <person name="Ribeiro S."/>
            <person name="Label P."/>
            <person name="Fumanal B."/>
            <person name="Venisse J.S."/>
            <person name="Kohler A."/>
            <person name="de Oliveira R.R."/>
            <person name="Labutti K."/>
            <person name="Lipzen A."/>
            <person name="Lail K."/>
            <person name="Bauer D."/>
            <person name="Ohm R.A."/>
            <person name="Barry K.W."/>
            <person name="Spatafora J."/>
            <person name="Grigoriev I.V."/>
            <person name="Martin F.M."/>
            <person name="Pujade-Renaud V."/>
        </authorList>
    </citation>
    <scope>NUCLEOTIDE SEQUENCE [LARGE SCALE GENOMIC DNA]</scope>
    <source>
        <strain evidence="1 2">Philippines</strain>
    </source>
</reference>
<evidence type="ECO:0000313" key="1">
    <source>
        <dbReference type="EMBL" id="PSN65232.1"/>
    </source>
</evidence>
<dbReference type="Proteomes" id="UP000240883">
    <property type="component" value="Unassembled WGS sequence"/>
</dbReference>
<proteinExistence type="predicted"/>